<dbReference type="AlphaFoldDB" id="A0A4Z2F0I5"/>
<dbReference type="EMBL" id="SRLO01001942">
    <property type="protein sequence ID" value="TNN34538.1"/>
    <property type="molecule type" value="Genomic_DNA"/>
</dbReference>
<sequence>MSLGNPRKDRLGRLSVVQRIVVTRGHDIKVVKFSYVWSLNNFCCEEMGESRKAPLSQRQNQMVREGCYREKDPGFPQRTEELPRDLVSNGVGGYPVS</sequence>
<evidence type="ECO:0000313" key="3">
    <source>
        <dbReference type="Proteomes" id="UP000314294"/>
    </source>
</evidence>
<keyword evidence="3" id="KW-1185">Reference proteome</keyword>
<dbReference type="OrthoDB" id="6359816at2759"/>
<dbReference type="Proteomes" id="UP000314294">
    <property type="component" value="Unassembled WGS sequence"/>
</dbReference>
<proteinExistence type="predicted"/>
<evidence type="ECO:0000256" key="1">
    <source>
        <dbReference type="SAM" id="MobiDB-lite"/>
    </source>
</evidence>
<feature type="region of interest" description="Disordered" evidence="1">
    <location>
        <begin position="70"/>
        <end position="97"/>
    </location>
</feature>
<organism evidence="2 3">
    <name type="scientific">Liparis tanakae</name>
    <name type="common">Tanaka's snailfish</name>
    <dbReference type="NCBI Taxonomy" id="230148"/>
    <lineage>
        <taxon>Eukaryota</taxon>
        <taxon>Metazoa</taxon>
        <taxon>Chordata</taxon>
        <taxon>Craniata</taxon>
        <taxon>Vertebrata</taxon>
        <taxon>Euteleostomi</taxon>
        <taxon>Actinopterygii</taxon>
        <taxon>Neopterygii</taxon>
        <taxon>Teleostei</taxon>
        <taxon>Neoteleostei</taxon>
        <taxon>Acanthomorphata</taxon>
        <taxon>Eupercaria</taxon>
        <taxon>Perciformes</taxon>
        <taxon>Cottioidei</taxon>
        <taxon>Cottales</taxon>
        <taxon>Liparidae</taxon>
        <taxon>Liparis</taxon>
    </lineage>
</organism>
<protein>
    <submittedName>
        <fullName evidence="2">Uncharacterized protein</fullName>
    </submittedName>
</protein>
<name>A0A4Z2F0I5_9TELE</name>
<accession>A0A4Z2F0I5</accession>
<feature type="compositionally biased region" description="Basic and acidic residues" evidence="1">
    <location>
        <begin position="70"/>
        <end position="84"/>
    </location>
</feature>
<comment type="caution">
    <text evidence="2">The sequence shown here is derived from an EMBL/GenBank/DDBJ whole genome shotgun (WGS) entry which is preliminary data.</text>
</comment>
<evidence type="ECO:0000313" key="2">
    <source>
        <dbReference type="EMBL" id="TNN34538.1"/>
    </source>
</evidence>
<gene>
    <name evidence="2" type="ORF">EYF80_055298</name>
</gene>
<reference evidence="2 3" key="1">
    <citation type="submission" date="2019-03" db="EMBL/GenBank/DDBJ databases">
        <title>First draft genome of Liparis tanakae, snailfish: a comprehensive survey of snailfish specific genes.</title>
        <authorList>
            <person name="Kim W."/>
            <person name="Song I."/>
            <person name="Jeong J.-H."/>
            <person name="Kim D."/>
            <person name="Kim S."/>
            <person name="Ryu S."/>
            <person name="Song J.Y."/>
            <person name="Lee S.K."/>
        </authorList>
    </citation>
    <scope>NUCLEOTIDE SEQUENCE [LARGE SCALE GENOMIC DNA]</scope>
    <source>
        <tissue evidence="2">Muscle</tissue>
    </source>
</reference>